<sequence>MYPQYSESAQTQDAQPVETSGGPFTIGYTGAIDGSMQTDFDTACSELENTTCVHGESVSALVEQGVDAIINASSRWDLYGSGPAVHSAVEAGIPVFMLNADSNEPNGVYNLSVDKEVATTSLVWMIKSMNDKGEIALYNFGDSELMRNIIDGELNGRPEITPYSFTPSYEGNNPFSDGTVKTLIAEHPNLGAIWSSEADQDLFWLVKDDTAQNKPLFECIAKKEILIEWKNQLDSGSTMQCISFIRPGGLAYDGVYTAFFYLNGSKFRADAFAQGSTNTLRFDLIMLTNENLPEWIGPKLEAMNGGENELYTVPHLTPQEIKALWFE</sequence>
<feature type="compositionally biased region" description="Polar residues" evidence="1">
    <location>
        <begin position="1"/>
        <end position="18"/>
    </location>
</feature>
<name>A0A644XIT6_9ZZZZ</name>
<dbReference type="EMBL" id="VSSQ01002211">
    <property type="protein sequence ID" value="MPM14014.1"/>
    <property type="molecule type" value="Genomic_DNA"/>
</dbReference>
<dbReference type="InterPro" id="IPR025997">
    <property type="entry name" value="SBP_2_dom"/>
</dbReference>
<feature type="region of interest" description="Disordered" evidence="1">
    <location>
        <begin position="1"/>
        <end position="22"/>
    </location>
</feature>
<evidence type="ECO:0000256" key="1">
    <source>
        <dbReference type="SAM" id="MobiDB-lite"/>
    </source>
</evidence>
<evidence type="ECO:0000259" key="2">
    <source>
        <dbReference type="Pfam" id="PF13407"/>
    </source>
</evidence>
<reference evidence="3" key="1">
    <citation type="submission" date="2019-08" db="EMBL/GenBank/DDBJ databases">
        <authorList>
            <person name="Kucharzyk K."/>
            <person name="Murdoch R.W."/>
            <person name="Higgins S."/>
            <person name="Loffler F."/>
        </authorList>
    </citation>
    <scope>NUCLEOTIDE SEQUENCE</scope>
</reference>
<evidence type="ECO:0000313" key="3">
    <source>
        <dbReference type="EMBL" id="MPM14014.1"/>
    </source>
</evidence>
<gene>
    <name evidence="3" type="ORF">SDC9_60374</name>
</gene>
<dbReference type="InterPro" id="IPR028082">
    <property type="entry name" value="Peripla_BP_I"/>
</dbReference>
<feature type="domain" description="Periplasmic binding protein" evidence="2">
    <location>
        <begin position="56"/>
        <end position="265"/>
    </location>
</feature>
<accession>A0A644XIT6</accession>
<dbReference type="Gene3D" id="3.40.50.2300">
    <property type="match status" value="2"/>
</dbReference>
<comment type="caution">
    <text evidence="3">The sequence shown here is derived from an EMBL/GenBank/DDBJ whole genome shotgun (WGS) entry which is preliminary data.</text>
</comment>
<proteinExistence type="predicted"/>
<organism evidence="3">
    <name type="scientific">bioreactor metagenome</name>
    <dbReference type="NCBI Taxonomy" id="1076179"/>
    <lineage>
        <taxon>unclassified sequences</taxon>
        <taxon>metagenomes</taxon>
        <taxon>ecological metagenomes</taxon>
    </lineage>
</organism>
<protein>
    <recommendedName>
        <fullName evidence="2">Periplasmic binding protein domain-containing protein</fullName>
    </recommendedName>
</protein>
<dbReference type="SUPFAM" id="SSF53822">
    <property type="entry name" value="Periplasmic binding protein-like I"/>
    <property type="match status" value="1"/>
</dbReference>
<dbReference type="Pfam" id="PF13407">
    <property type="entry name" value="Peripla_BP_4"/>
    <property type="match status" value="1"/>
</dbReference>
<dbReference type="AlphaFoldDB" id="A0A644XIT6"/>